<evidence type="ECO:0000313" key="3">
    <source>
        <dbReference type="Proteomes" id="UP000663859"/>
    </source>
</evidence>
<organism evidence="2 3">
    <name type="scientific">Candidatus Methylacidithermus pantelleriae</name>
    <dbReference type="NCBI Taxonomy" id="2744239"/>
    <lineage>
        <taxon>Bacteria</taxon>
        <taxon>Pseudomonadati</taxon>
        <taxon>Verrucomicrobiota</taxon>
        <taxon>Methylacidiphilae</taxon>
        <taxon>Methylacidiphilales</taxon>
        <taxon>Methylacidiphilaceae</taxon>
        <taxon>Candidatus Methylacidithermus</taxon>
    </lineage>
</organism>
<gene>
    <name evidence="2" type="ORF">MPNT_200016</name>
</gene>
<feature type="region of interest" description="Disordered" evidence="1">
    <location>
        <begin position="1"/>
        <end position="29"/>
    </location>
</feature>
<evidence type="ECO:0000313" key="2">
    <source>
        <dbReference type="EMBL" id="CAF0696977.1"/>
    </source>
</evidence>
<sequence>MESSSFNKKIPRQNAALKEICSTKKRPVRREPIKSYRSALRFISPQGESPKGRTYQPLVLKAKNVGDARGTEKKGYQKQKYMATQGPSCKNMQINSSAWAKQQGIGYKTGGRMWKEGPLPSYRRIVADRDADRPCRSAASRRGGFLCAGMQTPVKKPIETNHSLGFSPVGSQANSCGSSRWSRRSLPGETLIAEGSVGSCVIPKVGVVLVEHRRRLMRLGFECGEKALATQSRSILVVDPIEMSDATISCASSMRLLIGPVGSFTRKSADNPPKKALEAIPKEAFPFFVDKREF</sequence>
<reference evidence="2" key="1">
    <citation type="submission" date="2021-02" db="EMBL/GenBank/DDBJ databases">
        <authorList>
            <person name="Cremers G."/>
            <person name="Picone N."/>
        </authorList>
    </citation>
    <scope>NUCLEOTIDE SEQUENCE</scope>
    <source>
        <strain evidence="2">PQ17</strain>
    </source>
</reference>
<dbReference type="EMBL" id="CAJNOB010000013">
    <property type="protein sequence ID" value="CAF0696977.1"/>
    <property type="molecule type" value="Genomic_DNA"/>
</dbReference>
<proteinExistence type="predicted"/>
<dbReference type="AlphaFoldDB" id="A0A8J2BKN3"/>
<comment type="caution">
    <text evidence="2">The sequence shown here is derived from an EMBL/GenBank/DDBJ whole genome shotgun (WGS) entry which is preliminary data.</text>
</comment>
<name>A0A8J2BKN3_9BACT</name>
<evidence type="ECO:0000256" key="1">
    <source>
        <dbReference type="SAM" id="MobiDB-lite"/>
    </source>
</evidence>
<accession>A0A8J2BKN3</accession>
<keyword evidence="3" id="KW-1185">Reference proteome</keyword>
<dbReference type="Proteomes" id="UP000663859">
    <property type="component" value="Unassembled WGS sequence"/>
</dbReference>
<protein>
    <submittedName>
        <fullName evidence="2">Uncharacterized protein</fullName>
    </submittedName>
</protein>